<accession>K4AMG0</accession>
<dbReference type="EMBL" id="AGNK02005617">
    <property type="status" value="NOT_ANNOTATED_CDS"/>
    <property type="molecule type" value="Genomic_DNA"/>
</dbReference>
<keyword evidence="2" id="KW-1185">Reference proteome</keyword>
<evidence type="ECO:0000313" key="2">
    <source>
        <dbReference type="Proteomes" id="UP000004995"/>
    </source>
</evidence>
<protein>
    <submittedName>
        <fullName evidence="1">Uncharacterized protein</fullName>
    </submittedName>
</protein>
<reference evidence="2" key="1">
    <citation type="journal article" date="2012" name="Nat. Biotechnol.">
        <title>Reference genome sequence of the model plant Setaria.</title>
        <authorList>
            <person name="Bennetzen J.L."/>
            <person name="Schmutz J."/>
            <person name="Wang H."/>
            <person name="Percifield R."/>
            <person name="Hawkins J."/>
            <person name="Pontaroli A.C."/>
            <person name="Estep M."/>
            <person name="Feng L."/>
            <person name="Vaughn J.N."/>
            <person name="Grimwood J."/>
            <person name="Jenkins J."/>
            <person name="Barry K."/>
            <person name="Lindquist E."/>
            <person name="Hellsten U."/>
            <person name="Deshpande S."/>
            <person name="Wang X."/>
            <person name="Wu X."/>
            <person name="Mitros T."/>
            <person name="Triplett J."/>
            <person name="Yang X."/>
            <person name="Ye C.Y."/>
            <person name="Mauro-Herrera M."/>
            <person name="Wang L."/>
            <person name="Li P."/>
            <person name="Sharma M."/>
            <person name="Sharma R."/>
            <person name="Ronald P.C."/>
            <person name="Panaud O."/>
            <person name="Kellogg E.A."/>
            <person name="Brutnell T.P."/>
            <person name="Doust A.N."/>
            <person name="Tuskan G.A."/>
            <person name="Rokhsar D."/>
            <person name="Devos K.M."/>
        </authorList>
    </citation>
    <scope>NUCLEOTIDE SEQUENCE [LARGE SCALE GENOMIC DNA]</scope>
    <source>
        <strain evidence="2">cv. Yugu1</strain>
    </source>
</reference>
<dbReference type="HOGENOM" id="CLU_010199_3_1_1"/>
<reference evidence="1" key="2">
    <citation type="submission" date="2018-08" db="UniProtKB">
        <authorList>
            <consortium name="EnsemblPlants"/>
        </authorList>
    </citation>
    <scope>IDENTIFICATION</scope>
    <source>
        <strain evidence="1">Yugu1</strain>
    </source>
</reference>
<dbReference type="Gramene" id="KQK89107">
    <property type="protein sequence ID" value="KQK89107"/>
    <property type="gene ID" value="SETIT_040101mg"/>
</dbReference>
<dbReference type="AlphaFoldDB" id="K4AMG0"/>
<organism evidence="1 2">
    <name type="scientific">Setaria italica</name>
    <name type="common">Foxtail millet</name>
    <name type="synonym">Panicum italicum</name>
    <dbReference type="NCBI Taxonomy" id="4555"/>
    <lineage>
        <taxon>Eukaryota</taxon>
        <taxon>Viridiplantae</taxon>
        <taxon>Streptophyta</taxon>
        <taxon>Embryophyta</taxon>
        <taxon>Tracheophyta</taxon>
        <taxon>Spermatophyta</taxon>
        <taxon>Magnoliopsida</taxon>
        <taxon>Liliopsida</taxon>
        <taxon>Poales</taxon>
        <taxon>Poaceae</taxon>
        <taxon>PACMAD clade</taxon>
        <taxon>Panicoideae</taxon>
        <taxon>Panicodae</taxon>
        <taxon>Paniceae</taxon>
        <taxon>Cenchrinae</taxon>
        <taxon>Setaria</taxon>
    </lineage>
</organism>
<dbReference type="EnsemblPlants" id="KQK89107">
    <property type="protein sequence ID" value="KQK89107"/>
    <property type="gene ID" value="SETIT_040101mg"/>
</dbReference>
<dbReference type="PANTHER" id="PTHR33018">
    <property type="entry name" value="OS10G0338966 PROTEIN-RELATED"/>
    <property type="match status" value="1"/>
</dbReference>
<dbReference type="PANTHER" id="PTHR33018:SF19">
    <property type="entry name" value="OS12G0558775 PROTEIN"/>
    <property type="match status" value="1"/>
</dbReference>
<dbReference type="InParanoid" id="K4AMG0"/>
<proteinExistence type="predicted"/>
<evidence type="ECO:0000313" key="1">
    <source>
        <dbReference type="EnsemblPlants" id="KQK89107"/>
    </source>
</evidence>
<name>K4AMG0_SETIT</name>
<dbReference type="Proteomes" id="UP000004995">
    <property type="component" value="Unassembled WGS sequence"/>
</dbReference>
<dbReference type="OMA" id="YICEMLR"/>
<sequence>MNGRFKVAYLDPVRISEPQHKLKMMETIKAQMEGLLDSIIILPKLGEAVVLDSASFSRDRYMEFIGIIQNVYKLYILKDGDHNPKRKKCHKQPPSSTLCGYYVCELIRNNGSTIKDKQIDNICTDLARFILSEICHEDGAFFDKDGVLMADECTNLRRWV</sequence>